<proteinExistence type="predicted"/>
<name>A0A0C4ELV3_PUCT1</name>
<reference evidence="2" key="2">
    <citation type="submission" date="2016-05" db="EMBL/GenBank/DDBJ databases">
        <title>Comparative analysis highlights variable genome content of wheat rusts and divergence of the mating loci.</title>
        <authorList>
            <person name="Cuomo C.A."/>
            <person name="Bakkeren G."/>
            <person name="Szabo L."/>
            <person name="Khalil H."/>
            <person name="Joly D."/>
            <person name="Goldberg J."/>
            <person name="Young S."/>
            <person name="Zeng Q."/>
            <person name="Fellers J."/>
        </authorList>
    </citation>
    <scope>NUCLEOTIDE SEQUENCE [LARGE SCALE GENOMIC DNA]</scope>
    <source>
        <strain evidence="2">1-1 BBBD Race 1</strain>
    </source>
</reference>
<evidence type="ECO:0000313" key="3">
    <source>
        <dbReference type="EnsemblFungi" id="PTTG_01740-t43_1-p1"/>
    </source>
</evidence>
<organism evidence="2">
    <name type="scientific">Puccinia triticina (isolate 1-1 / race 1 (BBBD))</name>
    <name type="common">Brown leaf rust fungus</name>
    <dbReference type="NCBI Taxonomy" id="630390"/>
    <lineage>
        <taxon>Eukaryota</taxon>
        <taxon>Fungi</taxon>
        <taxon>Dikarya</taxon>
        <taxon>Basidiomycota</taxon>
        <taxon>Pucciniomycotina</taxon>
        <taxon>Pucciniomycetes</taxon>
        <taxon>Pucciniales</taxon>
        <taxon>Pucciniaceae</taxon>
        <taxon>Puccinia</taxon>
    </lineage>
</organism>
<sequence length="114" mass="12724">MRPFGSQKNQKTNTNFANEDETSDDNDDEVEDPNDQIQAFRRQVAGSEDEENDGDHSDDDATLAANLIDEGEVELESTDVHDLSDESEDDDYTSQSCKKTLTKLTSIVRCSEAM</sequence>
<evidence type="ECO:0000313" key="4">
    <source>
        <dbReference type="Proteomes" id="UP000005240"/>
    </source>
</evidence>
<reference evidence="3 4" key="3">
    <citation type="journal article" date="2017" name="G3 (Bethesda)">
        <title>Comparative analysis highlights variable genome content of wheat rusts and divergence of the mating loci.</title>
        <authorList>
            <person name="Cuomo C.A."/>
            <person name="Bakkeren G."/>
            <person name="Khalil H.B."/>
            <person name="Panwar V."/>
            <person name="Joly D."/>
            <person name="Linning R."/>
            <person name="Sakthikumar S."/>
            <person name="Song X."/>
            <person name="Adiconis X."/>
            <person name="Fan L."/>
            <person name="Goldberg J.M."/>
            <person name="Levin J.Z."/>
            <person name="Young S."/>
            <person name="Zeng Q."/>
            <person name="Anikster Y."/>
            <person name="Bruce M."/>
            <person name="Wang M."/>
            <person name="Yin C."/>
            <person name="McCallum B."/>
            <person name="Szabo L.J."/>
            <person name="Hulbert S."/>
            <person name="Chen X."/>
            <person name="Fellers J.P."/>
        </authorList>
    </citation>
    <scope>NUCLEOTIDE SEQUENCE</scope>
    <source>
        <strain evidence="3">isolate 1-1 / race 1 (BBBD)</strain>
        <strain evidence="4">Isolate 1-1 / race 1 (BBBD)</strain>
    </source>
</reference>
<feature type="region of interest" description="Disordered" evidence="1">
    <location>
        <begin position="1"/>
        <end position="96"/>
    </location>
</feature>
<protein>
    <submittedName>
        <fullName evidence="2 3">Uncharacterized protein</fullName>
    </submittedName>
</protein>
<gene>
    <name evidence="2" type="ORF">PTTG_01740</name>
</gene>
<dbReference type="Proteomes" id="UP000005240">
    <property type="component" value="Unassembled WGS sequence"/>
</dbReference>
<dbReference type="EMBL" id="ADAS02000006">
    <property type="protein sequence ID" value="OAV98644.1"/>
    <property type="molecule type" value="Genomic_DNA"/>
</dbReference>
<evidence type="ECO:0000313" key="2">
    <source>
        <dbReference type="EMBL" id="OAV98644.1"/>
    </source>
</evidence>
<reference evidence="2" key="1">
    <citation type="submission" date="2009-11" db="EMBL/GenBank/DDBJ databases">
        <authorList>
            <consortium name="The Broad Institute Genome Sequencing Platform"/>
            <person name="Ward D."/>
            <person name="Feldgarden M."/>
            <person name="Earl A."/>
            <person name="Young S.K."/>
            <person name="Zeng Q."/>
            <person name="Koehrsen M."/>
            <person name="Alvarado L."/>
            <person name="Berlin A."/>
            <person name="Bochicchio J."/>
            <person name="Borenstein D."/>
            <person name="Chapman S.B."/>
            <person name="Chen Z."/>
            <person name="Engels R."/>
            <person name="Freedman E."/>
            <person name="Gellesch M."/>
            <person name="Goldberg J."/>
            <person name="Griggs A."/>
            <person name="Gujja S."/>
            <person name="Heilman E."/>
            <person name="Heiman D."/>
            <person name="Hepburn T."/>
            <person name="Howarth C."/>
            <person name="Jen D."/>
            <person name="Larson L."/>
            <person name="Lewis B."/>
            <person name="Mehta T."/>
            <person name="Park D."/>
            <person name="Pearson M."/>
            <person name="Roberts A."/>
            <person name="Saif S."/>
            <person name="Shea T."/>
            <person name="Shenoy N."/>
            <person name="Sisk P."/>
            <person name="Stolte C."/>
            <person name="Sykes S."/>
            <person name="Thomson T."/>
            <person name="Walk T."/>
            <person name="White J."/>
            <person name="Yandava C."/>
            <person name="Izard J."/>
            <person name="Baranova O.V."/>
            <person name="Blanton J.M."/>
            <person name="Tanner A.C."/>
            <person name="Dewhirst F.E."/>
            <person name="Haas B."/>
            <person name="Nusbaum C."/>
            <person name="Birren B."/>
        </authorList>
    </citation>
    <scope>NUCLEOTIDE SEQUENCE [LARGE SCALE GENOMIC DNA]</scope>
    <source>
        <strain evidence="2">1-1 BBBD Race 1</strain>
    </source>
</reference>
<accession>A0A0C4ELV3</accession>
<dbReference type="AlphaFoldDB" id="A0A0C4ELV3"/>
<reference evidence="3" key="4">
    <citation type="submission" date="2025-05" db="UniProtKB">
        <authorList>
            <consortium name="EnsemblFungi"/>
        </authorList>
    </citation>
    <scope>IDENTIFICATION</scope>
    <source>
        <strain evidence="3">isolate 1-1 / race 1 (BBBD)</strain>
    </source>
</reference>
<keyword evidence="4" id="KW-1185">Reference proteome</keyword>
<evidence type="ECO:0000256" key="1">
    <source>
        <dbReference type="SAM" id="MobiDB-lite"/>
    </source>
</evidence>
<dbReference type="VEuPathDB" id="FungiDB:PTTG_01740"/>
<dbReference type="EnsemblFungi" id="PTTG_01740-t43_1">
    <property type="protein sequence ID" value="PTTG_01740-t43_1-p1"/>
    <property type="gene ID" value="PTTG_01740"/>
</dbReference>
<feature type="compositionally biased region" description="Acidic residues" evidence="1">
    <location>
        <begin position="47"/>
        <end position="61"/>
    </location>
</feature>
<feature type="compositionally biased region" description="Acidic residues" evidence="1">
    <location>
        <begin position="18"/>
        <end position="34"/>
    </location>
</feature>
<feature type="compositionally biased region" description="Polar residues" evidence="1">
    <location>
        <begin position="1"/>
        <end position="17"/>
    </location>
</feature>